<evidence type="ECO:0000313" key="1">
    <source>
        <dbReference type="EMBL" id="KAJ1364451.1"/>
    </source>
</evidence>
<dbReference type="AlphaFoldDB" id="A0AAD5QXM3"/>
<evidence type="ECO:0000313" key="2">
    <source>
        <dbReference type="Proteomes" id="UP001196413"/>
    </source>
</evidence>
<organism evidence="1 2">
    <name type="scientific">Parelaphostrongylus tenuis</name>
    <name type="common">Meningeal worm</name>
    <dbReference type="NCBI Taxonomy" id="148309"/>
    <lineage>
        <taxon>Eukaryota</taxon>
        <taxon>Metazoa</taxon>
        <taxon>Ecdysozoa</taxon>
        <taxon>Nematoda</taxon>
        <taxon>Chromadorea</taxon>
        <taxon>Rhabditida</taxon>
        <taxon>Rhabditina</taxon>
        <taxon>Rhabditomorpha</taxon>
        <taxon>Strongyloidea</taxon>
        <taxon>Metastrongylidae</taxon>
        <taxon>Parelaphostrongylus</taxon>
    </lineage>
</organism>
<sequence>MAEQQKTIERMCFENNALVHFPPYPIHALHRMHFCHHLLRDFDACKVMLTKFLDVCSLREQFQDQMRTHLLCAMLCSQKSVAEGAINAESVHTNLG</sequence>
<dbReference type="EMBL" id="JAHQIW010004979">
    <property type="protein sequence ID" value="KAJ1364451.1"/>
    <property type="molecule type" value="Genomic_DNA"/>
</dbReference>
<accession>A0AAD5QXM3</accession>
<protein>
    <submittedName>
        <fullName evidence="1">Uncharacterized protein</fullName>
    </submittedName>
</protein>
<name>A0AAD5QXM3_PARTN</name>
<dbReference type="Proteomes" id="UP001196413">
    <property type="component" value="Unassembled WGS sequence"/>
</dbReference>
<feature type="non-terminal residue" evidence="1">
    <location>
        <position position="96"/>
    </location>
</feature>
<reference evidence="1" key="1">
    <citation type="submission" date="2021-06" db="EMBL/GenBank/DDBJ databases">
        <title>Parelaphostrongylus tenuis whole genome reference sequence.</title>
        <authorList>
            <person name="Garwood T.J."/>
            <person name="Larsen P.A."/>
            <person name="Fountain-Jones N.M."/>
            <person name="Garbe J.R."/>
            <person name="Macchietto M.G."/>
            <person name="Kania S.A."/>
            <person name="Gerhold R.W."/>
            <person name="Richards J.E."/>
            <person name="Wolf T.M."/>
        </authorList>
    </citation>
    <scope>NUCLEOTIDE SEQUENCE</scope>
    <source>
        <strain evidence="1">MNPRO001-30</strain>
        <tissue evidence="1">Meninges</tissue>
    </source>
</reference>
<comment type="caution">
    <text evidence="1">The sequence shown here is derived from an EMBL/GenBank/DDBJ whole genome shotgun (WGS) entry which is preliminary data.</text>
</comment>
<gene>
    <name evidence="1" type="ORF">KIN20_024552</name>
</gene>
<keyword evidence="2" id="KW-1185">Reference proteome</keyword>
<proteinExistence type="predicted"/>